<name>A0A1G4J1J8_9SACH</name>
<dbReference type="Pfam" id="PF00412">
    <property type="entry name" value="LIM"/>
    <property type="match status" value="2"/>
</dbReference>
<dbReference type="EMBL" id="LT598466">
    <property type="protein sequence ID" value="SCU83413.1"/>
    <property type="molecule type" value="Genomic_DNA"/>
</dbReference>
<evidence type="ECO:0000259" key="7">
    <source>
        <dbReference type="PROSITE" id="PS50023"/>
    </source>
</evidence>
<reference evidence="9" key="1">
    <citation type="submission" date="2016-03" db="EMBL/GenBank/DDBJ databases">
        <authorList>
            <person name="Devillers H."/>
        </authorList>
    </citation>
    <scope>NUCLEOTIDE SEQUENCE [LARGE SCALE GENOMIC DNA]</scope>
</reference>
<evidence type="ECO:0000256" key="1">
    <source>
        <dbReference type="ARBA" id="ARBA00022723"/>
    </source>
</evidence>
<keyword evidence="2" id="KW-0677">Repeat</keyword>
<feature type="compositionally biased region" description="Polar residues" evidence="6">
    <location>
        <begin position="179"/>
        <end position="200"/>
    </location>
</feature>
<dbReference type="CDD" id="cd09397">
    <property type="entry name" value="LIM1_UF1"/>
    <property type="match status" value="1"/>
</dbReference>
<keyword evidence="1 5" id="KW-0479">Metal-binding</keyword>
<proteinExistence type="predicted"/>
<feature type="compositionally biased region" description="Acidic residues" evidence="6">
    <location>
        <begin position="345"/>
        <end position="356"/>
    </location>
</feature>
<dbReference type="PROSITE" id="PS50023">
    <property type="entry name" value="LIM_DOMAIN_2"/>
    <property type="match status" value="1"/>
</dbReference>
<dbReference type="PANTHER" id="PTHR24205:SF16">
    <property type="entry name" value="GH01042P-RELATED"/>
    <property type="match status" value="1"/>
</dbReference>
<evidence type="ECO:0000313" key="8">
    <source>
        <dbReference type="EMBL" id="SCU83413.1"/>
    </source>
</evidence>
<keyword evidence="3 5" id="KW-0862">Zinc</keyword>
<dbReference type="GO" id="GO:0046872">
    <property type="term" value="F:metal ion binding"/>
    <property type="evidence" value="ECO:0007669"/>
    <property type="project" value="UniProtKB-KW"/>
</dbReference>
<gene>
    <name evidence="8" type="ORF">LAMI_0C03114G</name>
</gene>
<dbReference type="SMART" id="SM00132">
    <property type="entry name" value="LIM"/>
    <property type="match status" value="2"/>
</dbReference>
<evidence type="ECO:0000256" key="3">
    <source>
        <dbReference type="ARBA" id="ARBA00022833"/>
    </source>
</evidence>
<feature type="compositionally biased region" description="Polar residues" evidence="6">
    <location>
        <begin position="148"/>
        <end position="164"/>
    </location>
</feature>
<feature type="compositionally biased region" description="Polar residues" evidence="6">
    <location>
        <begin position="280"/>
        <end position="290"/>
    </location>
</feature>
<dbReference type="GO" id="GO:0030695">
    <property type="term" value="F:GTPase regulator activity"/>
    <property type="evidence" value="ECO:0007669"/>
    <property type="project" value="UniProtKB-ARBA"/>
</dbReference>
<dbReference type="AlphaFoldDB" id="A0A1G4J1J8"/>
<dbReference type="PANTHER" id="PTHR24205">
    <property type="entry name" value="FOUR AND A HALF LIM DOMAINS PROTEIN"/>
    <property type="match status" value="1"/>
</dbReference>
<evidence type="ECO:0000313" key="9">
    <source>
        <dbReference type="Proteomes" id="UP000191024"/>
    </source>
</evidence>
<dbReference type="CDD" id="cd08368">
    <property type="entry name" value="LIM"/>
    <property type="match status" value="1"/>
</dbReference>
<feature type="compositionally biased region" description="Low complexity" evidence="6">
    <location>
        <begin position="122"/>
        <end position="134"/>
    </location>
</feature>
<feature type="region of interest" description="Disordered" evidence="6">
    <location>
        <begin position="34"/>
        <end position="309"/>
    </location>
</feature>
<dbReference type="PROSITE" id="PS00478">
    <property type="entry name" value="LIM_DOMAIN_1"/>
    <property type="match status" value="2"/>
</dbReference>
<keyword evidence="9" id="KW-1185">Reference proteome</keyword>
<organism evidence="8 9">
    <name type="scientific">Lachancea mirantina</name>
    <dbReference type="NCBI Taxonomy" id="1230905"/>
    <lineage>
        <taxon>Eukaryota</taxon>
        <taxon>Fungi</taxon>
        <taxon>Dikarya</taxon>
        <taxon>Ascomycota</taxon>
        <taxon>Saccharomycotina</taxon>
        <taxon>Saccharomycetes</taxon>
        <taxon>Saccharomycetales</taxon>
        <taxon>Saccharomycetaceae</taxon>
        <taxon>Lachancea</taxon>
    </lineage>
</organism>
<feature type="region of interest" description="Disordered" evidence="6">
    <location>
        <begin position="501"/>
        <end position="562"/>
    </location>
</feature>
<sequence>MYTPIYNSPFPSLNPRVRYKTALERAGFDVAYNGQQPDVLTGEGGRSRARSGKDGWLSKLGFKSGDTASVSGASAPAPVRSPISFEGRRHEDLHQQQQPKPAISHHSPQQGPKVLPFERGPTSTAAATHAASGSVQTREPSVFDFESNPYSRSGQPTQTHQSYPRQPDYELPARVSPPDSRSASELNPVEQSFLQLTQSTDSLRDSDSDSEARARHSDAFSRPLVENAPEHSPKRAHNSHISNSVENTPFANRESDASLSFTPVPELEVSFSPPRPTLAQDPSSDQSSRASPELLDSRQALSDSSVSAGESDYLGKSKGFLNTMNASHVAGYGEGPRHRKSASEMSDEEEEEEEDPVSTLKSSLQVERLLAQLNDVSLSRNLSIDKQTRLAGTSSNHIKKSSAYLSGFIPQNNSSIDAQTLVVDNSHISFERNNNLSPMSDGTPKFYHFKQVPHSPQTGEKSNVLAGLANSEDANNFEHSIRPSSKLLQPLQTPKLERTQLTRANTEEPLNSSEPAKSSNSHVSHSGDQLRDSSETTWNSQHSGPAPENPTQEIKFRHKPGEGPCRTCGKEIVTKRVFSKKDGELSGQWHRECFQCTCCDLHFSKKVACYILDDMPYCQSHFHQTNNSICTVCNGFIEGECLENDRSERFHIDCLKCFKCGVFIKEDYFLLNDELPICGQHDMEQIKQDYLSSDNLGRSNTIAKRRTRLINFL</sequence>
<feature type="compositionally biased region" description="Basic and acidic residues" evidence="6">
    <location>
        <begin position="202"/>
        <end position="219"/>
    </location>
</feature>
<dbReference type="GO" id="GO:0003712">
    <property type="term" value="F:transcription coregulator activity"/>
    <property type="evidence" value="ECO:0007669"/>
    <property type="project" value="TreeGrafter"/>
</dbReference>
<feature type="compositionally biased region" description="Polar residues" evidence="6">
    <location>
        <begin position="239"/>
        <end position="250"/>
    </location>
</feature>
<evidence type="ECO:0000256" key="5">
    <source>
        <dbReference type="PROSITE-ProRule" id="PRU00125"/>
    </source>
</evidence>
<dbReference type="OrthoDB" id="1112565at2759"/>
<dbReference type="Gene3D" id="2.10.110.10">
    <property type="entry name" value="Cysteine Rich Protein"/>
    <property type="match status" value="2"/>
</dbReference>
<feature type="region of interest" description="Disordered" evidence="6">
    <location>
        <begin position="327"/>
        <end position="361"/>
    </location>
</feature>
<dbReference type="SUPFAM" id="SSF57716">
    <property type="entry name" value="Glucocorticoid receptor-like (DNA-binding domain)"/>
    <property type="match status" value="1"/>
</dbReference>
<feature type="compositionally biased region" description="Polar residues" evidence="6">
    <location>
        <begin position="299"/>
        <end position="308"/>
    </location>
</feature>
<feature type="domain" description="LIM zinc-binding" evidence="7">
    <location>
        <begin position="563"/>
        <end position="628"/>
    </location>
</feature>
<dbReference type="InterPro" id="IPR001781">
    <property type="entry name" value="Znf_LIM"/>
</dbReference>
<feature type="compositionally biased region" description="Polar residues" evidence="6">
    <location>
        <begin position="501"/>
        <end position="527"/>
    </location>
</feature>
<evidence type="ECO:0000256" key="4">
    <source>
        <dbReference type="ARBA" id="ARBA00023038"/>
    </source>
</evidence>
<accession>A0A1G4J1J8</accession>
<evidence type="ECO:0000256" key="6">
    <source>
        <dbReference type="SAM" id="MobiDB-lite"/>
    </source>
</evidence>
<feature type="compositionally biased region" description="Low complexity" evidence="6">
    <location>
        <begin position="68"/>
        <end position="82"/>
    </location>
</feature>
<protein>
    <submittedName>
        <fullName evidence="8">LAMI_0C03114g1_1</fullName>
    </submittedName>
</protein>
<dbReference type="GO" id="GO:0005634">
    <property type="term" value="C:nucleus"/>
    <property type="evidence" value="ECO:0007669"/>
    <property type="project" value="TreeGrafter"/>
</dbReference>
<dbReference type="STRING" id="1230905.A0A1G4J1J8"/>
<dbReference type="Proteomes" id="UP000191024">
    <property type="component" value="Chromosome C"/>
</dbReference>
<keyword evidence="4 5" id="KW-0440">LIM domain</keyword>
<evidence type="ECO:0000256" key="2">
    <source>
        <dbReference type="ARBA" id="ARBA00022737"/>
    </source>
</evidence>